<keyword evidence="1" id="KW-0408">Iron</keyword>
<organism evidence="3 4">
    <name type="scientific">Endozoicomonas elysicola</name>
    <dbReference type="NCBI Taxonomy" id="305900"/>
    <lineage>
        <taxon>Bacteria</taxon>
        <taxon>Pseudomonadati</taxon>
        <taxon>Pseudomonadota</taxon>
        <taxon>Gammaproteobacteria</taxon>
        <taxon>Oceanospirillales</taxon>
        <taxon>Endozoicomonadaceae</taxon>
        <taxon>Endozoicomonas</taxon>
    </lineage>
</organism>
<dbReference type="RefSeq" id="WP_020583545.1">
    <property type="nucleotide sequence ID" value="NZ_JOJP01000001.1"/>
</dbReference>
<dbReference type="eggNOG" id="COG1918">
    <property type="taxonomic scope" value="Bacteria"/>
</dbReference>
<sequence>MKVTLGELKTGECGRVAAFLDAGSSYRRKLLAMGLTPGTRFTVCRVAPLGDPIQLEVRGFQLTIRRDEAAVVEVSRV</sequence>
<dbReference type="PANTHER" id="PTHR42954">
    <property type="entry name" value="FE(2+) TRANSPORT PROTEIN A"/>
    <property type="match status" value="1"/>
</dbReference>
<evidence type="ECO:0000259" key="2">
    <source>
        <dbReference type="SMART" id="SM00899"/>
    </source>
</evidence>
<dbReference type="InterPro" id="IPR052713">
    <property type="entry name" value="FeoA"/>
</dbReference>
<protein>
    <submittedName>
        <fullName evidence="3">Iron transporter FeoA</fullName>
    </submittedName>
</protein>
<gene>
    <name evidence="3" type="ORF">GV64_14715</name>
</gene>
<feature type="domain" description="Ferrous iron transporter FeoA-like" evidence="2">
    <location>
        <begin position="3"/>
        <end position="76"/>
    </location>
</feature>
<dbReference type="STRING" id="305900.GV64_14715"/>
<dbReference type="InterPro" id="IPR038157">
    <property type="entry name" value="FeoA_core_dom"/>
</dbReference>
<dbReference type="Gene3D" id="2.30.30.90">
    <property type="match status" value="1"/>
</dbReference>
<dbReference type="InterPro" id="IPR007167">
    <property type="entry name" value="Fe-transptr_FeoA-like"/>
</dbReference>
<dbReference type="InterPro" id="IPR008988">
    <property type="entry name" value="Transcriptional_repressor_C"/>
</dbReference>
<name>A0A081KCE8_9GAMM</name>
<comment type="caution">
    <text evidence="3">The sequence shown here is derived from an EMBL/GenBank/DDBJ whole genome shotgun (WGS) entry which is preliminary data.</text>
</comment>
<evidence type="ECO:0000313" key="4">
    <source>
        <dbReference type="Proteomes" id="UP000027997"/>
    </source>
</evidence>
<dbReference type="PANTHER" id="PTHR42954:SF2">
    <property type="entry name" value="FE(2+) TRANSPORT PROTEIN A"/>
    <property type="match status" value="1"/>
</dbReference>
<dbReference type="AlphaFoldDB" id="A0A081KCE8"/>
<accession>A0A081KCE8</accession>
<reference evidence="3 4" key="1">
    <citation type="submission" date="2014-06" db="EMBL/GenBank/DDBJ databases">
        <title>Whole Genome Sequences of Three Symbiotic Endozoicomonas Bacteria.</title>
        <authorList>
            <person name="Neave M.J."/>
            <person name="Apprill A."/>
            <person name="Voolstra C.R."/>
        </authorList>
    </citation>
    <scope>NUCLEOTIDE SEQUENCE [LARGE SCALE GENOMIC DNA]</scope>
    <source>
        <strain evidence="3 4">DSM 22380</strain>
    </source>
</reference>
<evidence type="ECO:0000313" key="3">
    <source>
        <dbReference type="EMBL" id="KEI71824.1"/>
    </source>
</evidence>
<dbReference type="SMART" id="SM00899">
    <property type="entry name" value="FeoA"/>
    <property type="match status" value="1"/>
</dbReference>
<dbReference type="Pfam" id="PF04023">
    <property type="entry name" value="FeoA"/>
    <property type="match status" value="1"/>
</dbReference>
<dbReference type="GO" id="GO:0046914">
    <property type="term" value="F:transition metal ion binding"/>
    <property type="evidence" value="ECO:0007669"/>
    <property type="project" value="InterPro"/>
</dbReference>
<dbReference type="SUPFAM" id="SSF50037">
    <property type="entry name" value="C-terminal domain of transcriptional repressors"/>
    <property type="match status" value="1"/>
</dbReference>
<evidence type="ECO:0000256" key="1">
    <source>
        <dbReference type="ARBA" id="ARBA00023004"/>
    </source>
</evidence>
<keyword evidence="4" id="KW-1185">Reference proteome</keyword>
<dbReference type="Proteomes" id="UP000027997">
    <property type="component" value="Unassembled WGS sequence"/>
</dbReference>
<dbReference type="EMBL" id="JOJP01000001">
    <property type="protein sequence ID" value="KEI71824.1"/>
    <property type="molecule type" value="Genomic_DNA"/>
</dbReference>
<proteinExistence type="predicted"/>